<evidence type="ECO:0000259" key="9">
    <source>
        <dbReference type="PROSITE" id="PS50893"/>
    </source>
</evidence>
<feature type="domain" description="ABC transporter" evidence="9">
    <location>
        <begin position="6"/>
        <end position="245"/>
    </location>
</feature>
<dbReference type="InterPro" id="IPR003593">
    <property type="entry name" value="AAA+_ATPase"/>
</dbReference>
<dbReference type="EMBL" id="DVNI01000058">
    <property type="protein sequence ID" value="HIU64187.1"/>
    <property type="molecule type" value="Genomic_DNA"/>
</dbReference>
<dbReference type="SUPFAM" id="SSF52540">
    <property type="entry name" value="P-loop containing nucleoside triphosphate hydrolases"/>
    <property type="match status" value="1"/>
</dbReference>
<proteinExistence type="inferred from homology"/>
<dbReference type="InterPro" id="IPR003439">
    <property type="entry name" value="ABC_transporter-like_ATP-bd"/>
</dbReference>
<keyword evidence="6 10" id="KW-0067">ATP-binding</keyword>
<evidence type="ECO:0000256" key="8">
    <source>
        <dbReference type="ARBA" id="ARBA00023136"/>
    </source>
</evidence>
<dbReference type="GO" id="GO:0042626">
    <property type="term" value="F:ATPase-coupled transmembrane transporter activity"/>
    <property type="evidence" value="ECO:0007669"/>
    <property type="project" value="TreeGrafter"/>
</dbReference>
<comment type="similarity">
    <text evidence="2">Belongs to the ABC transporter superfamily.</text>
</comment>
<keyword evidence="8" id="KW-0472">Membrane</keyword>
<evidence type="ECO:0000256" key="2">
    <source>
        <dbReference type="ARBA" id="ARBA00005417"/>
    </source>
</evidence>
<dbReference type="AlphaFoldDB" id="A0A9D1MPT3"/>
<dbReference type="CDD" id="cd03225">
    <property type="entry name" value="ABC_cobalt_CbiO_domain1"/>
    <property type="match status" value="1"/>
</dbReference>
<dbReference type="InterPro" id="IPR015856">
    <property type="entry name" value="ABC_transpr_CbiO/EcfA_su"/>
</dbReference>
<dbReference type="GO" id="GO:0016887">
    <property type="term" value="F:ATP hydrolysis activity"/>
    <property type="evidence" value="ECO:0007669"/>
    <property type="project" value="InterPro"/>
</dbReference>
<reference evidence="10" key="1">
    <citation type="submission" date="2020-10" db="EMBL/GenBank/DDBJ databases">
        <authorList>
            <person name="Gilroy R."/>
        </authorList>
    </citation>
    <scope>NUCLEOTIDE SEQUENCE</scope>
    <source>
        <strain evidence="10">CHK160-1198</strain>
    </source>
</reference>
<dbReference type="Pfam" id="PF00005">
    <property type="entry name" value="ABC_tran"/>
    <property type="match status" value="1"/>
</dbReference>
<dbReference type="PANTHER" id="PTHR43553">
    <property type="entry name" value="HEAVY METAL TRANSPORTER"/>
    <property type="match status" value="1"/>
</dbReference>
<dbReference type="SMART" id="SM00382">
    <property type="entry name" value="AAA"/>
    <property type="match status" value="1"/>
</dbReference>
<dbReference type="PANTHER" id="PTHR43553:SF21">
    <property type="entry name" value="ABC TRANSPORTER ATP-BINDING PROTEIN MA_1418-RELATED"/>
    <property type="match status" value="1"/>
</dbReference>
<protein>
    <submittedName>
        <fullName evidence="10">ABC transporter ATP-binding protein</fullName>
    </submittedName>
</protein>
<dbReference type="PROSITE" id="PS50893">
    <property type="entry name" value="ABC_TRANSPORTER_2"/>
    <property type="match status" value="1"/>
</dbReference>
<sequence>MSADVVKFNKFYYAYPNSDLVLKNIELTIKPGSFTVLMGPSGAGKTTLCKAMAGIVPYYYGGRYAGTVEVLGQDTKGKRVSDIAMHLGLMLEDYESQLVSLTAGEEVAFALLNHGFPPEEVEARTRKALEDVGLPGRENYQLDELSGGQRQRLLLASVLAVQPKVLVLDEPVSAMDPEGAASLYKLVNSLYQKYQMTVVVVEHNLNYVLPYATDLVALKDGEVIAADSFEQAALRAYDENCLQCLLPEIWQVKLCLQKRDGVSLGIWRTTDDAIAELKAVYGRANDND</sequence>
<evidence type="ECO:0000256" key="4">
    <source>
        <dbReference type="ARBA" id="ARBA00022475"/>
    </source>
</evidence>
<comment type="caution">
    <text evidence="10">The sequence shown here is derived from an EMBL/GenBank/DDBJ whole genome shotgun (WGS) entry which is preliminary data.</text>
</comment>
<reference evidence="10" key="2">
    <citation type="journal article" date="2021" name="PeerJ">
        <title>Extensive microbial diversity within the chicken gut microbiome revealed by metagenomics and culture.</title>
        <authorList>
            <person name="Gilroy R."/>
            <person name="Ravi A."/>
            <person name="Getino M."/>
            <person name="Pursley I."/>
            <person name="Horton D.L."/>
            <person name="Alikhan N.F."/>
            <person name="Baker D."/>
            <person name="Gharbi K."/>
            <person name="Hall N."/>
            <person name="Watson M."/>
            <person name="Adriaenssens E.M."/>
            <person name="Foster-Nyarko E."/>
            <person name="Jarju S."/>
            <person name="Secka A."/>
            <person name="Antonio M."/>
            <person name="Oren A."/>
            <person name="Chaudhuri R.R."/>
            <person name="La Ragione R."/>
            <person name="Hildebrand F."/>
            <person name="Pallen M.J."/>
        </authorList>
    </citation>
    <scope>NUCLEOTIDE SEQUENCE</scope>
    <source>
        <strain evidence="10">CHK160-1198</strain>
    </source>
</reference>
<dbReference type="GO" id="GO:0043190">
    <property type="term" value="C:ATP-binding cassette (ABC) transporter complex"/>
    <property type="evidence" value="ECO:0007669"/>
    <property type="project" value="TreeGrafter"/>
</dbReference>
<keyword evidence="4" id="KW-1003">Cell membrane</keyword>
<name>A0A9D1MPT3_9FIRM</name>
<evidence type="ECO:0000256" key="1">
    <source>
        <dbReference type="ARBA" id="ARBA00004202"/>
    </source>
</evidence>
<dbReference type="PROSITE" id="PS00211">
    <property type="entry name" value="ABC_TRANSPORTER_1"/>
    <property type="match status" value="1"/>
</dbReference>
<comment type="subcellular location">
    <subcellularLocation>
        <location evidence="1">Cell membrane</location>
        <topology evidence="1">Peripheral membrane protein</topology>
    </subcellularLocation>
</comment>
<accession>A0A9D1MPT3</accession>
<evidence type="ECO:0000313" key="10">
    <source>
        <dbReference type="EMBL" id="HIU64187.1"/>
    </source>
</evidence>
<keyword evidence="7" id="KW-1278">Translocase</keyword>
<keyword evidence="5" id="KW-0547">Nucleotide-binding</keyword>
<dbReference type="Gene3D" id="3.40.50.300">
    <property type="entry name" value="P-loop containing nucleotide triphosphate hydrolases"/>
    <property type="match status" value="1"/>
</dbReference>
<evidence type="ECO:0000256" key="7">
    <source>
        <dbReference type="ARBA" id="ARBA00022967"/>
    </source>
</evidence>
<evidence type="ECO:0000313" key="11">
    <source>
        <dbReference type="Proteomes" id="UP000824099"/>
    </source>
</evidence>
<dbReference type="InterPro" id="IPR050095">
    <property type="entry name" value="ECF_ABC_transporter_ATP-bd"/>
</dbReference>
<organism evidence="10 11">
    <name type="scientific">Candidatus Avacidaminococcus intestinavium</name>
    <dbReference type="NCBI Taxonomy" id="2840684"/>
    <lineage>
        <taxon>Bacteria</taxon>
        <taxon>Bacillati</taxon>
        <taxon>Bacillota</taxon>
        <taxon>Negativicutes</taxon>
        <taxon>Acidaminococcales</taxon>
        <taxon>Acidaminococcaceae</taxon>
        <taxon>Acidaminococcaceae incertae sedis</taxon>
        <taxon>Candidatus Avacidaminococcus</taxon>
    </lineage>
</organism>
<dbReference type="InterPro" id="IPR027417">
    <property type="entry name" value="P-loop_NTPase"/>
</dbReference>
<keyword evidence="3" id="KW-0813">Transport</keyword>
<evidence type="ECO:0000256" key="3">
    <source>
        <dbReference type="ARBA" id="ARBA00022448"/>
    </source>
</evidence>
<dbReference type="GO" id="GO:0005524">
    <property type="term" value="F:ATP binding"/>
    <property type="evidence" value="ECO:0007669"/>
    <property type="project" value="UniProtKB-KW"/>
</dbReference>
<evidence type="ECO:0000256" key="5">
    <source>
        <dbReference type="ARBA" id="ARBA00022741"/>
    </source>
</evidence>
<dbReference type="InterPro" id="IPR017871">
    <property type="entry name" value="ABC_transporter-like_CS"/>
</dbReference>
<dbReference type="Proteomes" id="UP000824099">
    <property type="component" value="Unassembled WGS sequence"/>
</dbReference>
<evidence type="ECO:0000256" key="6">
    <source>
        <dbReference type="ARBA" id="ARBA00022840"/>
    </source>
</evidence>
<gene>
    <name evidence="10" type="ORF">IAB06_04000</name>
</gene>